<comment type="catalytic activity">
    <reaction evidence="7">
        <text>L-threonyl-[protein] + ATP = O-phospho-L-threonyl-[protein] + ADP + H(+)</text>
        <dbReference type="Rhea" id="RHEA:46608"/>
        <dbReference type="Rhea" id="RHEA-COMP:11060"/>
        <dbReference type="Rhea" id="RHEA-COMP:11605"/>
        <dbReference type="ChEBI" id="CHEBI:15378"/>
        <dbReference type="ChEBI" id="CHEBI:30013"/>
        <dbReference type="ChEBI" id="CHEBI:30616"/>
        <dbReference type="ChEBI" id="CHEBI:61977"/>
        <dbReference type="ChEBI" id="CHEBI:456216"/>
        <dbReference type="EC" id="2.7.11.1"/>
    </reaction>
</comment>
<dbReference type="GO" id="GO:0005524">
    <property type="term" value="F:ATP binding"/>
    <property type="evidence" value="ECO:0007669"/>
    <property type="project" value="InterPro"/>
</dbReference>
<keyword evidence="9" id="KW-0175">Coiled coil</keyword>
<feature type="region of interest" description="Disordered" evidence="10">
    <location>
        <begin position="1167"/>
        <end position="1206"/>
    </location>
</feature>
<feature type="region of interest" description="Disordered" evidence="10">
    <location>
        <begin position="559"/>
        <end position="585"/>
    </location>
</feature>
<feature type="region of interest" description="Disordered" evidence="10">
    <location>
        <begin position="412"/>
        <end position="433"/>
    </location>
</feature>
<evidence type="ECO:0000259" key="11">
    <source>
        <dbReference type="PROSITE" id="PS50011"/>
    </source>
</evidence>
<feature type="region of interest" description="Disordered" evidence="10">
    <location>
        <begin position="707"/>
        <end position="890"/>
    </location>
</feature>
<dbReference type="InterPro" id="IPR051585">
    <property type="entry name" value="STE20_Ser/Thr_Kinases"/>
</dbReference>
<feature type="region of interest" description="Disordered" evidence="10">
    <location>
        <begin position="905"/>
        <end position="926"/>
    </location>
</feature>
<evidence type="ECO:0000256" key="4">
    <source>
        <dbReference type="ARBA" id="ARBA00022553"/>
    </source>
</evidence>
<dbReference type="Pfam" id="PF00069">
    <property type="entry name" value="Pkinase"/>
    <property type="match status" value="1"/>
</dbReference>
<evidence type="ECO:0000256" key="8">
    <source>
        <dbReference type="ARBA" id="ARBA00048679"/>
    </source>
</evidence>
<dbReference type="AlphaFoldDB" id="A0A8C4XR41"/>
<dbReference type="PROSITE" id="PS00108">
    <property type="entry name" value="PROTEIN_KINASE_ST"/>
    <property type="match status" value="1"/>
</dbReference>
<feature type="coiled-coil region" evidence="9">
    <location>
        <begin position="930"/>
        <end position="1024"/>
    </location>
</feature>
<keyword evidence="5" id="KW-0808">Transferase</keyword>
<proteinExistence type="inferred from homology"/>
<feature type="compositionally biased region" description="Polar residues" evidence="10">
    <location>
        <begin position="727"/>
        <end position="738"/>
    </location>
</feature>
<keyword evidence="6" id="KW-0418">Kinase</keyword>
<feature type="domain" description="Protein kinase" evidence="11">
    <location>
        <begin position="1"/>
        <end position="250"/>
    </location>
</feature>
<evidence type="ECO:0000256" key="2">
    <source>
        <dbReference type="ARBA" id="ARBA00012513"/>
    </source>
</evidence>
<dbReference type="Ensembl" id="ENSFTIT00000016234.1">
    <property type="protein sequence ID" value="ENSFTIP00000015576.1"/>
    <property type="gene ID" value="ENSFTIG00000010324.1"/>
</dbReference>
<evidence type="ECO:0000256" key="1">
    <source>
        <dbReference type="ARBA" id="ARBA00008874"/>
    </source>
</evidence>
<reference evidence="12" key="1">
    <citation type="submission" date="2025-08" db="UniProtKB">
        <authorList>
            <consortium name="Ensembl"/>
        </authorList>
    </citation>
    <scope>IDENTIFICATION</scope>
</reference>
<dbReference type="OMA" id="RVEIDCF"/>
<evidence type="ECO:0000313" key="13">
    <source>
        <dbReference type="Proteomes" id="UP000694562"/>
    </source>
</evidence>
<protein>
    <recommendedName>
        <fullName evidence="2">non-specific serine/threonine protein kinase</fullName>
        <ecNumber evidence="2">2.7.11.1</ecNumber>
    </recommendedName>
</protein>
<dbReference type="SUPFAM" id="SSF56112">
    <property type="entry name" value="Protein kinase-like (PK-like)"/>
    <property type="match status" value="1"/>
</dbReference>
<dbReference type="PANTHER" id="PTHR46538">
    <property type="entry name" value="PROTEIN KINASE DOMAIN-CONTAINING PROTEIN"/>
    <property type="match status" value="1"/>
</dbReference>
<dbReference type="Pfam" id="PF12474">
    <property type="entry name" value="PKK"/>
    <property type="match status" value="2"/>
</dbReference>
<dbReference type="InterPro" id="IPR008271">
    <property type="entry name" value="Ser/Thr_kinase_AS"/>
</dbReference>
<keyword evidence="4" id="KW-0597">Phosphoprotein</keyword>
<dbReference type="InterPro" id="IPR022165">
    <property type="entry name" value="PKK"/>
</dbReference>
<evidence type="ECO:0000256" key="10">
    <source>
        <dbReference type="SAM" id="MobiDB-lite"/>
    </source>
</evidence>
<sequence length="1206" mass="132950">MDAAILGKETFFSIWRTAVGGFGVRLPNSMAWEGVLGLCSISRREDGLGRIFIRVPPRFGVWVLGRRHRYRRGSFVLMAELEKGLTEEQIRAACKQLLLALQYLHGCRIIHRDVKAGNVLLTLDGDVKLADFGVSAKNSSTIQRRVSFIGTPYWMAPEVVQCETSKESPYGYKADIWSLGITLIEMAEMEPPYHELNPLRVLLKIAKSQPPTLRHPKRWSEDFKDFLRKSLEKSPEARWSASQLLQHPFVAGISDKRPLRELVAEARADVLEEEDEEEGLVPSPGQEHGGSSCSPTTGDPLEHQPLAAVGSVGEEPGVPSNVQVAAEPRTKTAPDFLKQMRRRSERVGSMKLPAKRPSEFLKLIRRRSFFGGMKSQEAVEEQHGMKLGGLEVMALDAPQGASAELGEVHGCQEETSPLETPCDMAKPPSGPLGDLAELQELKVEQVGPQAEPQEDSQPASSSLVAKRPMAGWLVAQPSPVPTPKCGTKKELSRALTCTSVALLVPRDGGWHGGSVVGQLVEALDLWTIGTKSQSFKLPAEHQRRVTRSLLDLKVEVGPAGAEGGLGKGGGGARRTPLGPERAGETELVEKRVAQGEELLMPRVPEGVVVGSDVLQGWQEPPAGLGENGERNSVVCEPITDPLDLVQQEVGRNEEKATDSVDTGVEAPPKEALVPPEVKLEENVGKGCLMGDHKLVGDAASPGEAMLAGEEPAAASAARVGERPASEEAQSSVEHSSSVEILGPVEEETEEKAENCLRDNQPGAAHGNGWKGQDGNDGELGEDGVQVAPALEDPSRDGPGEEMGGSEGHGAVPERPEALGGHPKATKTVSFGTALVRTSSQARAAWEAGNTPGPSIASKQGEEPSPAENPAAVQGPSALPALGAAQQEPASLRRVVKKPHRFVADGEEVSVAPTRAASKAGERDEMVRSARRQELRELRVLQKEEQRAKSQLEQKFHQQREQMFRHIEQEMMSKKEFYDREVESSERRYRQLKERQELKYTARLRDEAKRLKALQEKDCERKMQELKGDGREEQRFLQQQQEELNAALQCVVQEHKKKMMSIDWECISKIHSLRRARESVVWSMEQGHLQEKYQLFRQQVKEQHALQRQQLCRRHEKEMERMNRFHQLLLEDLRSQQAQERAQLLRSQRCDAKIRLALFKDNLKFQEANGAKQRERAKEVGGPVRGQRGSPARSRGKVPKKSTGDGF</sequence>
<feature type="compositionally biased region" description="Gly residues" evidence="10">
    <location>
        <begin position="560"/>
        <end position="572"/>
    </location>
</feature>
<dbReference type="SMART" id="SM00220">
    <property type="entry name" value="S_TKc"/>
    <property type="match status" value="1"/>
</dbReference>
<evidence type="ECO:0000256" key="3">
    <source>
        <dbReference type="ARBA" id="ARBA00022527"/>
    </source>
</evidence>
<organism evidence="12 13">
    <name type="scientific">Falco tinnunculus</name>
    <name type="common">Common kestrel</name>
    <dbReference type="NCBI Taxonomy" id="100819"/>
    <lineage>
        <taxon>Eukaryota</taxon>
        <taxon>Metazoa</taxon>
        <taxon>Chordata</taxon>
        <taxon>Craniata</taxon>
        <taxon>Vertebrata</taxon>
        <taxon>Euteleostomi</taxon>
        <taxon>Archelosauria</taxon>
        <taxon>Archosauria</taxon>
        <taxon>Dinosauria</taxon>
        <taxon>Saurischia</taxon>
        <taxon>Theropoda</taxon>
        <taxon>Coelurosauria</taxon>
        <taxon>Aves</taxon>
        <taxon>Neognathae</taxon>
        <taxon>Neoaves</taxon>
        <taxon>Telluraves</taxon>
        <taxon>Australaves</taxon>
        <taxon>Falconiformes</taxon>
        <taxon>Falconidae</taxon>
        <taxon>Falco</taxon>
    </lineage>
</organism>
<feature type="region of interest" description="Disordered" evidence="10">
    <location>
        <begin position="270"/>
        <end position="304"/>
    </location>
</feature>
<comment type="similarity">
    <text evidence="1">Belongs to the protein kinase superfamily. STE Ser/Thr protein kinase family. STE20 subfamily.</text>
</comment>
<dbReference type="Proteomes" id="UP000694562">
    <property type="component" value="Unplaced"/>
</dbReference>
<dbReference type="InterPro" id="IPR011009">
    <property type="entry name" value="Kinase-like_dom_sf"/>
</dbReference>
<feature type="compositionally biased region" description="Polar residues" evidence="10">
    <location>
        <begin position="826"/>
        <end position="841"/>
    </location>
</feature>
<evidence type="ECO:0000256" key="5">
    <source>
        <dbReference type="ARBA" id="ARBA00022679"/>
    </source>
</evidence>
<dbReference type="GO" id="GO:0004674">
    <property type="term" value="F:protein serine/threonine kinase activity"/>
    <property type="evidence" value="ECO:0007669"/>
    <property type="project" value="UniProtKB-KW"/>
</dbReference>
<name>A0A8C4XR41_FALTI</name>
<keyword evidence="13" id="KW-1185">Reference proteome</keyword>
<comment type="catalytic activity">
    <reaction evidence="8">
        <text>L-seryl-[protein] + ATP = O-phospho-L-seryl-[protein] + ADP + H(+)</text>
        <dbReference type="Rhea" id="RHEA:17989"/>
        <dbReference type="Rhea" id="RHEA-COMP:9863"/>
        <dbReference type="Rhea" id="RHEA-COMP:11604"/>
        <dbReference type="ChEBI" id="CHEBI:15378"/>
        <dbReference type="ChEBI" id="CHEBI:29999"/>
        <dbReference type="ChEBI" id="CHEBI:30616"/>
        <dbReference type="ChEBI" id="CHEBI:83421"/>
        <dbReference type="ChEBI" id="CHEBI:456216"/>
        <dbReference type="EC" id="2.7.11.1"/>
    </reaction>
</comment>
<dbReference type="InterPro" id="IPR000719">
    <property type="entry name" value="Prot_kinase_dom"/>
</dbReference>
<evidence type="ECO:0000256" key="6">
    <source>
        <dbReference type="ARBA" id="ARBA00022777"/>
    </source>
</evidence>
<feature type="compositionally biased region" description="Low complexity" evidence="10">
    <location>
        <begin position="707"/>
        <end position="718"/>
    </location>
</feature>
<dbReference type="FunFam" id="1.10.510.10:FF:001298">
    <property type="entry name" value="STE20-like kinase"/>
    <property type="match status" value="1"/>
</dbReference>
<dbReference type="OrthoDB" id="10027016at2759"/>
<reference evidence="12" key="2">
    <citation type="submission" date="2025-09" db="UniProtKB">
        <authorList>
            <consortium name="Ensembl"/>
        </authorList>
    </citation>
    <scope>IDENTIFICATION</scope>
</reference>
<accession>A0A8C4XR41</accession>
<keyword evidence="3" id="KW-0723">Serine/threonine-protein kinase</keyword>
<dbReference type="Gene3D" id="1.10.510.10">
    <property type="entry name" value="Transferase(Phosphotransferase) domain 1"/>
    <property type="match status" value="1"/>
</dbReference>
<evidence type="ECO:0000256" key="9">
    <source>
        <dbReference type="SAM" id="Coils"/>
    </source>
</evidence>
<dbReference type="EC" id="2.7.11.1" evidence="2"/>
<dbReference type="PROSITE" id="PS50011">
    <property type="entry name" value="PROTEIN_KINASE_DOM"/>
    <property type="match status" value="1"/>
</dbReference>
<evidence type="ECO:0000256" key="7">
    <source>
        <dbReference type="ARBA" id="ARBA00047899"/>
    </source>
</evidence>
<dbReference type="PANTHER" id="PTHR46538:SF1">
    <property type="entry name" value="NON-SPECIFIC SERINE_THREONINE PROTEIN KINASE"/>
    <property type="match status" value="1"/>
</dbReference>
<evidence type="ECO:0000313" key="12">
    <source>
        <dbReference type="Ensembl" id="ENSFTIP00000015576.1"/>
    </source>
</evidence>